<dbReference type="InterPro" id="IPR045093">
    <property type="entry name" value="Cullin"/>
</dbReference>
<dbReference type="FunFam" id="1.20.1310.10:FF:000001">
    <property type="entry name" value="Cullin 3"/>
    <property type="match status" value="1"/>
</dbReference>
<evidence type="ECO:0000256" key="5">
    <source>
        <dbReference type="RuleBase" id="RU003829"/>
    </source>
</evidence>
<protein>
    <submittedName>
        <fullName evidence="8">Cullin-3</fullName>
    </submittedName>
</protein>
<keyword evidence="9" id="KW-1185">Reference proteome</keyword>
<dbReference type="SUPFAM" id="SSF74788">
    <property type="entry name" value="Cullin repeat-like"/>
    <property type="match status" value="1"/>
</dbReference>
<dbReference type="SMART" id="SM00884">
    <property type="entry name" value="Cullin_Nedd8"/>
    <property type="match status" value="1"/>
</dbReference>
<evidence type="ECO:0000256" key="1">
    <source>
        <dbReference type="ARBA" id="ARBA00006019"/>
    </source>
</evidence>
<dbReference type="Gene3D" id="3.30.230.130">
    <property type="entry name" value="Cullin, Chain C, Domain 2"/>
    <property type="match status" value="1"/>
</dbReference>
<dbReference type="OrthoDB" id="27073at2759"/>
<keyword evidence="3" id="KW-0832">Ubl conjugation</keyword>
<evidence type="ECO:0000313" key="9">
    <source>
        <dbReference type="Proteomes" id="UP000799772"/>
    </source>
</evidence>
<dbReference type="SUPFAM" id="SSF75632">
    <property type="entry name" value="Cullin homology domain"/>
    <property type="match status" value="1"/>
</dbReference>
<dbReference type="Gene3D" id="1.10.10.10">
    <property type="entry name" value="Winged helix-like DNA-binding domain superfamily/Winged helix DNA-binding domain"/>
    <property type="match status" value="1"/>
</dbReference>
<evidence type="ECO:0000313" key="8">
    <source>
        <dbReference type="EMBL" id="KAF2102110.1"/>
    </source>
</evidence>
<comment type="caution">
    <text evidence="8">The sequence shown here is derived from an EMBL/GenBank/DDBJ whole genome shotgun (WGS) entry which is preliminary data.</text>
</comment>
<dbReference type="GO" id="GO:0031625">
    <property type="term" value="F:ubiquitin protein ligase binding"/>
    <property type="evidence" value="ECO:0007669"/>
    <property type="project" value="InterPro"/>
</dbReference>
<dbReference type="InterPro" id="IPR019559">
    <property type="entry name" value="Cullin_neddylation_domain"/>
</dbReference>
<dbReference type="PANTHER" id="PTHR11932">
    <property type="entry name" value="CULLIN"/>
    <property type="match status" value="1"/>
</dbReference>
<comment type="similarity">
    <text evidence="1 4 5">Belongs to the cullin family.</text>
</comment>
<dbReference type="EMBL" id="ML978123">
    <property type="protein sequence ID" value="KAF2102110.1"/>
    <property type="molecule type" value="Genomic_DNA"/>
</dbReference>
<accession>A0A9P4IID5</accession>
<proteinExistence type="inferred from homology"/>
<feature type="region of interest" description="Disordered" evidence="6">
    <location>
        <begin position="355"/>
        <end position="382"/>
    </location>
</feature>
<dbReference type="Gene3D" id="1.20.1310.10">
    <property type="entry name" value="Cullin Repeats"/>
    <property type="match status" value="4"/>
</dbReference>
<dbReference type="InterPro" id="IPR036390">
    <property type="entry name" value="WH_DNA-bd_sf"/>
</dbReference>
<dbReference type="FunFam" id="1.20.1310.10:FF:000061">
    <property type="entry name" value="Related to cullulin 3"/>
    <property type="match status" value="1"/>
</dbReference>
<evidence type="ECO:0000256" key="6">
    <source>
        <dbReference type="SAM" id="MobiDB-lite"/>
    </source>
</evidence>
<organism evidence="8 9">
    <name type="scientific">Rhizodiscina lignyota</name>
    <dbReference type="NCBI Taxonomy" id="1504668"/>
    <lineage>
        <taxon>Eukaryota</taxon>
        <taxon>Fungi</taxon>
        <taxon>Dikarya</taxon>
        <taxon>Ascomycota</taxon>
        <taxon>Pezizomycotina</taxon>
        <taxon>Dothideomycetes</taxon>
        <taxon>Pleosporomycetidae</taxon>
        <taxon>Aulographales</taxon>
        <taxon>Rhizodiscinaceae</taxon>
        <taxon>Rhizodiscina</taxon>
    </lineage>
</organism>
<dbReference type="InterPro" id="IPR001373">
    <property type="entry name" value="Cullin_N"/>
</dbReference>
<evidence type="ECO:0000256" key="4">
    <source>
        <dbReference type="PROSITE-ProRule" id="PRU00330"/>
    </source>
</evidence>
<dbReference type="FunFam" id="1.20.1310.10:FF:000002">
    <property type="entry name" value="cullin-3 isoform X1"/>
    <property type="match status" value="1"/>
</dbReference>
<dbReference type="Pfam" id="PF10557">
    <property type="entry name" value="Cullin_Nedd8"/>
    <property type="match status" value="1"/>
</dbReference>
<dbReference type="Pfam" id="PF00888">
    <property type="entry name" value="Cullin"/>
    <property type="match status" value="1"/>
</dbReference>
<dbReference type="InterPro" id="IPR016159">
    <property type="entry name" value="Cullin_repeat-like_dom_sf"/>
</dbReference>
<dbReference type="FunFam" id="1.10.10.10:FF:000014">
    <property type="entry name" value="Cullin 1"/>
    <property type="match status" value="1"/>
</dbReference>
<dbReference type="FunFam" id="1.20.1310.10:FF:000036">
    <property type="entry name" value="SCF ubiquitin ligase subunit CulC, putative"/>
    <property type="match status" value="1"/>
</dbReference>
<dbReference type="AlphaFoldDB" id="A0A9P4IID5"/>
<reference evidence="8" key="1">
    <citation type="journal article" date="2020" name="Stud. Mycol.">
        <title>101 Dothideomycetes genomes: a test case for predicting lifestyles and emergence of pathogens.</title>
        <authorList>
            <person name="Haridas S."/>
            <person name="Albert R."/>
            <person name="Binder M."/>
            <person name="Bloem J."/>
            <person name="Labutti K."/>
            <person name="Salamov A."/>
            <person name="Andreopoulos B."/>
            <person name="Baker S."/>
            <person name="Barry K."/>
            <person name="Bills G."/>
            <person name="Bluhm B."/>
            <person name="Cannon C."/>
            <person name="Castanera R."/>
            <person name="Culley D."/>
            <person name="Daum C."/>
            <person name="Ezra D."/>
            <person name="Gonzalez J."/>
            <person name="Henrissat B."/>
            <person name="Kuo A."/>
            <person name="Liang C."/>
            <person name="Lipzen A."/>
            <person name="Lutzoni F."/>
            <person name="Magnuson J."/>
            <person name="Mondo S."/>
            <person name="Nolan M."/>
            <person name="Ohm R."/>
            <person name="Pangilinan J."/>
            <person name="Park H.-J."/>
            <person name="Ramirez L."/>
            <person name="Alfaro M."/>
            <person name="Sun H."/>
            <person name="Tritt A."/>
            <person name="Yoshinaga Y."/>
            <person name="Zwiers L.-H."/>
            <person name="Turgeon B."/>
            <person name="Goodwin S."/>
            <person name="Spatafora J."/>
            <person name="Crous P."/>
            <person name="Grigoriev I."/>
        </authorList>
    </citation>
    <scope>NUCLEOTIDE SEQUENCE</scope>
    <source>
        <strain evidence="8">CBS 133067</strain>
    </source>
</reference>
<feature type="domain" description="Cullin family profile" evidence="7">
    <location>
        <begin position="434"/>
        <end position="669"/>
    </location>
</feature>
<dbReference type="GO" id="GO:0006511">
    <property type="term" value="P:ubiquitin-dependent protein catabolic process"/>
    <property type="evidence" value="ECO:0007669"/>
    <property type="project" value="InterPro"/>
</dbReference>
<sequence length="803" mass="92312">MRYGQGINGDDVDFESVWKTLDTAFTQIHDHNASSLSYEELYRFAYRLVLKKQGEKLYDKVKAFESTWLREKIRPQILGKLSPSLQSAPQDGVGAGAAATTNERREAGEKFLREVKDSWQNHVVCMNMLADVLMYMDRVYCTDNRKPNIYATAMNLFRDCNLFSPTGSDPRSPSVLGVLNGVILDQIQMERAGDVIDKSIIKSCIYMLDGLYESNSESSEQKLYSTSFEQDFLNVSREFYRDEGEKLLRESDAGGYCERTMARLKEEQYRCRTMLSDTTTPKIEKVVEEELIKNKIQEVIEMESGVRFMIDNERLEELGLVYQLEARVDEKKSELTKAIQLRVVEMGTAVNEAATTTAVPGQLPPEQAPKDAEAPANKPGNPQTAAAIKWVADVLELKDKFDAILNHSFQKDTGVAAALTRSFSEFINSAAFTRASEFISLFIDDNMKKGIRDKTETEIDQVLLKAITLVRYVQNKDMFEGYYKKHLTKRLLQKKSLSMDVEKDMVSRMKIELGHQFTQKMEGMFKDMNTSDDLTRNYQDYLQSTGSEDPKRVGLDMMVLTSMTWPPLGEDNEKKFIFPSEIDRLRKSFEKFYGEKHSGRKLTWLPHLGTADMRVRFGKMHEVNIPTYGMVILLLFNDVPSGEYLSYEEIQAKTNMPDADLIRNLQQIAVSKKTQFLKKEPMGREVNPSDKFCVNEKFQSKFLKLKVGIITNNNRVETDQEKRETEDKMEQHRGITVEAAIVRIMKSRKQLSHQQLILDTLDQVKAQFKPDVNMIKKRIESLIDREYLERLEESNPPAYKYLA</sequence>
<dbReference type="Pfam" id="PF26557">
    <property type="entry name" value="Cullin_AB"/>
    <property type="match status" value="1"/>
</dbReference>
<gene>
    <name evidence="8" type="ORF">NA57DRAFT_35271</name>
</gene>
<dbReference type="SUPFAM" id="SSF46785">
    <property type="entry name" value="Winged helix' DNA-binding domain"/>
    <property type="match status" value="1"/>
</dbReference>
<dbReference type="InterPro" id="IPR016158">
    <property type="entry name" value="Cullin_homology"/>
</dbReference>
<keyword evidence="2" id="KW-1017">Isopeptide bond</keyword>
<dbReference type="InterPro" id="IPR036317">
    <property type="entry name" value="Cullin_homology_sf"/>
</dbReference>
<evidence type="ECO:0000256" key="2">
    <source>
        <dbReference type="ARBA" id="ARBA00022499"/>
    </source>
</evidence>
<dbReference type="PROSITE" id="PS50069">
    <property type="entry name" value="CULLIN_2"/>
    <property type="match status" value="1"/>
</dbReference>
<dbReference type="SMART" id="SM00182">
    <property type="entry name" value="CULLIN"/>
    <property type="match status" value="1"/>
</dbReference>
<dbReference type="InterPro" id="IPR036388">
    <property type="entry name" value="WH-like_DNA-bd_sf"/>
</dbReference>
<evidence type="ECO:0000259" key="7">
    <source>
        <dbReference type="PROSITE" id="PS50069"/>
    </source>
</evidence>
<name>A0A9P4IID5_9PEZI</name>
<dbReference type="Proteomes" id="UP000799772">
    <property type="component" value="Unassembled WGS sequence"/>
</dbReference>
<dbReference type="InterPro" id="IPR059120">
    <property type="entry name" value="Cullin-like_AB"/>
</dbReference>
<evidence type="ECO:0000256" key="3">
    <source>
        <dbReference type="ARBA" id="ARBA00022843"/>
    </source>
</evidence>